<evidence type="ECO:0000256" key="1">
    <source>
        <dbReference type="ARBA" id="ARBA00007905"/>
    </source>
</evidence>
<organism evidence="5 6">
    <name type="scientific">Metschnikowia bicuspidata</name>
    <dbReference type="NCBI Taxonomy" id="27322"/>
    <lineage>
        <taxon>Eukaryota</taxon>
        <taxon>Fungi</taxon>
        <taxon>Dikarya</taxon>
        <taxon>Ascomycota</taxon>
        <taxon>Saccharomycotina</taxon>
        <taxon>Pichiomycetes</taxon>
        <taxon>Metschnikowiaceae</taxon>
        <taxon>Metschnikowia</taxon>
    </lineage>
</organism>
<dbReference type="Proteomes" id="UP000268321">
    <property type="component" value="Unassembled WGS sequence"/>
</dbReference>
<evidence type="ECO:0000313" key="5">
    <source>
        <dbReference type="EMBL" id="RKP30029.1"/>
    </source>
</evidence>
<evidence type="ECO:0000313" key="6">
    <source>
        <dbReference type="Proteomes" id="UP000268321"/>
    </source>
</evidence>
<feature type="domain" description="NADP-dependent oxidoreductase" evidence="4">
    <location>
        <begin position="25"/>
        <end position="190"/>
    </location>
</feature>
<protein>
    <submittedName>
        <fullName evidence="5">Aldo/keto reductase</fullName>
    </submittedName>
</protein>
<gene>
    <name evidence="5" type="ORF">METBISCDRAFT_27751</name>
</gene>
<name>A0A4V1J2X0_9ASCO</name>
<comment type="similarity">
    <text evidence="1">Belongs to the aldo/keto reductase family.</text>
</comment>
<sequence length="209" mass="23766">MAISNEAEVGQGIKDSGIPREQIFKVEKALLDSLRKLKLDYVDLYLMHWPYAVDKATGKRVESIDFVNMYKDMQKLLKLLADPEVTVKPVVNQIELHPLLPQDELVKWLKDRDGQVEAYCPLGSLKAGLLYNKIICKIAEKYGATADQILISWGVQRGTIVLPKSVTESRISNLKTVVLSDEDFKELNELHKKEGIRRVLAPSWNDFDD</sequence>
<keyword evidence="6" id="KW-1185">Reference proteome</keyword>
<dbReference type="SUPFAM" id="SSF51430">
    <property type="entry name" value="NAD(P)-linked oxidoreductase"/>
    <property type="match status" value="1"/>
</dbReference>
<accession>A0A4V1J2X0</accession>
<dbReference type="GO" id="GO:0016616">
    <property type="term" value="F:oxidoreductase activity, acting on the CH-OH group of donors, NAD or NADP as acceptor"/>
    <property type="evidence" value="ECO:0007669"/>
    <property type="project" value="UniProtKB-ARBA"/>
</dbReference>
<dbReference type="InterPro" id="IPR036812">
    <property type="entry name" value="NAD(P)_OxRdtase_dom_sf"/>
</dbReference>
<dbReference type="InterPro" id="IPR023210">
    <property type="entry name" value="NADP_OxRdtase_dom"/>
</dbReference>
<dbReference type="EMBL" id="ML004468">
    <property type="protein sequence ID" value="RKP30029.1"/>
    <property type="molecule type" value="Genomic_DNA"/>
</dbReference>
<keyword evidence="3" id="KW-0560">Oxidoreductase</keyword>
<keyword evidence="2" id="KW-0521">NADP</keyword>
<dbReference type="OrthoDB" id="416253at2759"/>
<evidence type="ECO:0000256" key="2">
    <source>
        <dbReference type="ARBA" id="ARBA00022857"/>
    </source>
</evidence>
<evidence type="ECO:0000259" key="4">
    <source>
        <dbReference type="Pfam" id="PF00248"/>
    </source>
</evidence>
<dbReference type="PANTHER" id="PTHR43827:SF3">
    <property type="entry name" value="NADP-DEPENDENT OXIDOREDUCTASE DOMAIN-CONTAINING PROTEIN"/>
    <property type="match status" value="1"/>
</dbReference>
<dbReference type="PANTHER" id="PTHR43827">
    <property type="entry name" value="2,5-DIKETO-D-GLUCONIC ACID REDUCTASE"/>
    <property type="match status" value="1"/>
</dbReference>
<dbReference type="AlphaFoldDB" id="A0A4V1J2X0"/>
<dbReference type="PRINTS" id="PR00069">
    <property type="entry name" value="ALDKETRDTASE"/>
</dbReference>
<dbReference type="Gene3D" id="3.20.20.100">
    <property type="entry name" value="NADP-dependent oxidoreductase domain"/>
    <property type="match status" value="1"/>
</dbReference>
<reference evidence="6" key="1">
    <citation type="journal article" date="2018" name="Nat. Microbiol.">
        <title>Leveraging single-cell genomics to expand the fungal tree of life.</title>
        <authorList>
            <person name="Ahrendt S.R."/>
            <person name="Quandt C.A."/>
            <person name="Ciobanu D."/>
            <person name="Clum A."/>
            <person name="Salamov A."/>
            <person name="Andreopoulos B."/>
            <person name="Cheng J.F."/>
            <person name="Woyke T."/>
            <person name="Pelin A."/>
            <person name="Henrissat B."/>
            <person name="Reynolds N.K."/>
            <person name="Benny G.L."/>
            <person name="Smith M.E."/>
            <person name="James T.Y."/>
            <person name="Grigoriev I.V."/>
        </authorList>
    </citation>
    <scope>NUCLEOTIDE SEQUENCE [LARGE SCALE GENOMIC DNA]</scope>
    <source>
        <strain evidence="6">Baker2002</strain>
    </source>
</reference>
<evidence type="ECO:0000256" key="3">
    <source>
        <dbReference type="ARBA" id="ARBA00023002"/>
    </source>
</evidence>
<dbReference type="Pfam" id="PF00248">
    <property type="entry name" value="Aldo_ket_red"/>
    <property type="match status" value="1"/>
</dbReference>
<proteinExistence type="inferred from homology"/>
<dbReference type="InterPro" id="IPR020471">
    <property type="entry name" value="AKR"/>
</dbReference>